<gene>
    <name evidence="1" type="ORF">JTE90_012335</name>
</gene>
<accession>A0AAV6VK50</accession>
<comment type="caution">
    <text evidence="1">The sequence shown here is derived from an EMBL/GenBank/DDBJ whole genome shotgun (WGS) entry which is preliminary data.</text>
</comment>
<organism evidence="1 2">
    <name type="scientific">Oedothorax gibbosus</name>
    <dbReference type="NCBI Taxonomy" id="931172"/>
    <lineage>
        <taxon>Eukaryota</taxon>
        <taxon>Metazoa</taxon>
        <taxon>Ecdysozoa</taxon>
        <taxon>Arthropoda</taxon>
        <taxon>Chelicerata</taxon>
        <taxon>Arachnida</taxon>
        <taxon>Araneae</taxon>
        <taxon>Araneomorphae</taxon>
        <taxon>Entelegynae</taxon>
        <taxon>Araneoidea</taxon>
        <taxon>Linyphiidae</taxon>
        <taxon>Erigoninae</taxon>
        <taxon>Oedothorax</taxon>
    </lineage>
</organism>
<dbReference type="EMBL" id="JAFNEN010000069">
    <property type="protein sequence ID" value="KAG8196521.1"/>
    <property type="molecule type" value="Genomic_DNA"/>
</dbReference>
<reference evidence="1 2" key="1">
    <citation type="journal article" date="2022" name="Nat. Ecol. Evol.">
        <title>A masculinizing supergene underlies an exaggerated male reproductive morph in a spider.</title>
        <authorList>
            <person name="Hendrickx F."/>
            <person name="De Corte Z."/>
            <person name="Sonet G."/>
            <person name="Van Belleghem S.M."/>
            <person name="Kostlbacher S."/>
            <person name="Vangestel C."/>
        </authorList>
    </citation>
    <scope>NUCLEOTIDE SEQUENCE [LARGE SCALE GENOMIC DNA]</scope>
    <source>
        <strain evidence="1">W744_W776</strain>
    </source>
</reference>
<evidence type="ECO:0000313" key="1">
    <source>
        <dbReference type="EMBL" id="KAG8196521.1"/>
    </source>
</evidence>
<dbReference type="Proteomes" id="UP000827092">
    <property type="component" value="Unassembled WGS sequence"/>
</dbReference>
<keyword evidence="2" id="KW-1185">Reference proteome</keyword>
<protein>
    <submittedName>
        <fullName evidence="1">Uncharacterized protein</fullName>
    </submittedName>
</protein>
<dbReference type="AlphaFoldDB" id="A0AAV6VK50"/>
<name>A0AAV6VK50_9ARAC</name>
<sequence>MPQADMVGKEVFNMKSTSTNVFQPIFVLDNRIRSPSVNSDPNTDRINSFFNSTMPQADMAGKQVFNMESTTAIASSNRFSSWRPGCSGRSATHFELLCASTEPSTLT</sequence>
<evidence type="ECO:0000313" key="2">
    <source>
        <dbReference type="Proteomes" id="UP000827092"/>
    </source>
</evidence>
<proteinExistence type="predicted"/>